<organism evidence="1 2">
    <name type="scientific">Eumeta variegata</name>
    <name type="common">Bagworm moth</name>
    <name type="synonym">Eumeta japonica</name>
    <dbReference type="NCBI Taxonomy" id="151549"/>
    <lineage>
        <taxon>Eukaryota</taxon>
        <taxon>Metazoa</taxon>
        <taxon>Ecdysozoa</taxon>
        <taxon>Arthropoda</taxon>
        <taxon>Hexapoda</taxon>
        <taxon>Insecta</taxon>
        <taxon>Pterygota</taxon>
        <taxon>Neoptera</taxon>
        <taxon>Endopterygota</taxon>
        <taxon>Lepidoptera</taxon>
        <taxon>Glossata</taxon>
        <taxon>Ditrysia</taxon>
        <taxon>Tineoidea</taxon>
        <taxon>Psychidae</taxon>
        <taxon>Oiketicinae</taxon>
        <taxon>Eumeta</taxon>
    </lineage>
</organism>
<comment type="caution">
    <text evidence="1">The sequence shown here is derived from an EMBL/GenBank/DDBJ whole genome shotgun (WGS) entry which is preliminary data.</text>
</comment>
<accession>A0A4C1Y225</accession>
<evidence type="ECO:0000313" key="2">
    <source>
        <dbReference type="Proteomes" id="UP000299102"/>
    </source>
</evidence>
<sequence length="155" mass="17716">MSHSIKRCNTSYSYSACGGRRVLQPSEGTVRPRYIPRGFVSDKSSEARSKIPEKTKRFFRSGKEALGDFTCTSFGIPLLPRSQTRFLKDRVHEHQRIPIAVRCRLLRQTDCPPELICTLLAEVKRYGRATCGSPTYDRIQNRRNGNVQENIVVQI</sequence>
<dbReference type="AlphaFoldDB" id="A0A4C1Y225"/>
<keyword evidence="2" id="KW-1185">Reference proteome</keyword>
<dbReference type="Proteomes" id="UP000299102">
    <property type="component" value="Unassembled WGS sequence"/>
</dbReference>
<dbReference type="EMBL" id="BGZK01001026">
    <property type="protein sequence ID" value="GBP68852.1"/>
    <property type="molecule type" value="Genomic_DNA"/>
</dbReference>
<evidence type="ECO:0000313" key="1">
    <source>
        <dbReference type="EMBL" id="GBP68852.1"/>
    </source>
</evidence>
<name>A0A4C1Y225_EUMVA</name>
<gene>
    <name evidence="1" type="ORF">EVAR_46169_1</name>
</gene>
<proteinExistence type="predicted"/>
<protein>
    <submittedName>
        <fullName evidence="1">Uncharacterized protein</fullName>
    </submittedName>
</protein>
<reference evidence="1 2" key="1">
    <citation type="journal article" date="2019" name="Commun. Biol.">
        <title>The bagworm genome reveals a unique fibroin gene that provides high tensile strength.</title>
        <authorList>
            <person name="Kono N."/>
            <person name="Nakamura H."/>
            <person name="Ohtoshi R."/>
            <person name="Tomita M."/>
            <person name="Numata K."/>
            <person name="Arakawa K."/>
        </authorList>
    </citation>
    <scope>NUCLEOTIDE SEQUENCE [LARGE SCALE GENOMIC DNA]</scope>
</reference>